<dbReference type="AlphaFoldDB" id="A0A6G7CMW9"/>
<keyword evidence="2" id="KW-1185">Reference proteome</keyword>
<reference evidence="1 2" key="1">
    <citation type="submission" date="2020-02" db="EMBL/GenBank/DDBJ databases">
        <title>A complete genome of a marine bacterium Vibrio sp. ZWAL4003 isolated from the mangrove sediment with the ability to degrade polysaccharides.</title>
        <authorList>
            <person name="Wu J."/>
            <person name="Qu W."/>
            <person name="Zeng R."/>
        </authorList>
    </citation>
    <scope>NUCLEOTIDE SEQUENCE [LARGE SCALE GENOMIC DNA]</scope>
    <source>
        <strain evidence="1 2">ZWAL4003</strain>
    </source>
</reference>
<accession>A0A6G7CMW9</accession>
<sequence>MNTGNQMITNTGTTIEPLTITTREVLETTGFSRSTLTRQEANNGFPKATVARGMYSRKAVYDWLRENGLM</sequence>
<gene>
    <name evidence="1" type="ORF">G5S32_15905</name>
</gene>
<organism evidence="1 2">
    <name type="scientific">Vibrio ziniensis</name>
    <dbReference type="NCBI Taxonomy" id="2711221"/>
    <lineage>
        <taxon>Bacteria</taxon>
        <taxon>Pseudomonadati</taxon>
        <taxon>Pseudomonadota</taxon>
        <taxon>Gammaproteobacteria</taxon>
        <taxon>Vibrionales</taxon>
        <taxon>Vibrionaceae</taxon>
        <taxon>Vibrio</taxon>
    </lineage>
</organism>
<proteinExistence type="predicted"/>
<dbReference type="KEGG" id="vzi:G5S32_15905"/>
<dbReference type="Proteomes" id="UP000503003">
    <property type="component" value="Chromosome 2"/>
</dbReference>
<dbReference type="EMBL" id="CP049332">
    <property type="protein sequence ID" value="QIH43481.1"/>
    <property type="molecule type" value="Genomic_DNA"/>
</dbReference>
<name>A0A6G7CMW9_9VIBR</name>
<evidence type="ECO:0000313" key="1">
    <source>
        <dbReference type="EMBL" id="QIH43481.1"/>
    </source>
</evidence>
<dbReference type="RefSeq" id="WP_165313015.1">
    <property type="nucleotide sequence ID" value="NZ_CP049332.1"/>
</dbReference>
<protein>
    <submittedName>
        <fullName evidence="1">AlpA family phage regulatory protein</fullName>
    </submittedName>
</protein>
<evidence type="ECO:0000313" key="2">
    <source>
        <dbReference type="Proteomes" id="UP000503003"/>
    </source>
</evidence>